<dbReference type="AlphaFoldDB" id="A0A9Q3EY67"/>
<dbReference type="Proteomes" id="UP000765509">
    <property type="component" value="Unassembled WGS sequence"/>
</dbReference>
<evidence type="ECO:0000313" key="2">
    <source>
        <dbReference type="EMBL" id="MBW0530253.1"/>
    </source>
</evidence>
<dbReference type="OrthoDB" id="9997817at2759"/>
<evidence type="ECO:0000256" key="1">
    <source>
        <dbReference type="SAM" id="MobiDB-lite"/>
    </source>
</evidence>
<evidence type="ECO:0000313" key="3">
    <source>
        <dbReference type="Proteomes" id="UP000765509"/>
    </source>
</evidence>
<sequence length="176" mass="19287">MPVQNSPTSKNTRSEINQAVLNPTASAPLESKLSLHQLSQSLDRGPPMEGAEPSRPGGPRSAGSSETLEAPNLGLSNKPLVSQAKPNFLKMMHQTTKFMGQLTQAVSPRDNSRAPAFKTPSMKAPYSFVITQAYKLGGFLQSCQAILHNDPENFFSDRKKDLYLTSFLIVRGKNWI</sequence>
<organism evidence="2 3">
    <name type="scientific">Austropuccinia psidii MF-1</name>
    <dbReference type="NCBI Taxonomy" id="1389203"/>
    <lineage>
        <taxon>Eukaryota</taxon>
        <taxon>Fungi</taxon>
        <taxon>Dikarya</taxon>
        <taxon>Basidiomycota</taxon>
        <taxon>Pucciniomycotina</taxon>
        <taxon>Pucciniomycetes</taxon>
        <taxon>Pucciniales</taxon>
        <taxon>Sphaerophragmiaceae</taxon>
        <taxon>Austropuccinia</taxon>
    </lineage>
</organism>
<dbReference type="EMBL" id="AVOT02035832">
    <property type="protein sequence ID" value="MBW0530253.1"/>
    <property type="molecule type" value="Genomic_DNA"/>
</dbReference>
<feature type="compositionally biased region" description="Low complexity" evidence="1">
    <location>
        <begin position="53"/>
        <end position="65"/>
    </location>
</feature>
<proteinExistence type="predicted"/>
<feature type="region of interest" description="Disordered" evidence="1">
    <location>
        <begin position="1"/>
        <end position="79"/>
    </location>
</feature>
<reference evidence="2" key="1">
    <citation type="submission" date="2021-03" db="EMBL/GenBank/DDBJ databases">
        <title>Draft genome sequence of rust myrtle Austropuccinia psidii MF-1, a brazilian biotype.</title>
        <authorList>
            <person name="Quecine M.C."/>
            <person name="Pachon D.M.R."/>
            <person name="Bonatelli M.L."/>
            <person name="Correr F.H."/>
            <person name="Franceschini L.M."/>
            <person name="Leite T.F."/>
            <person name="Margarido G.R.A."/>
            <person name="Almeida C.A."/>
            <person name="Ferrarezi J.A."/>
            <person name="Labate C.A."/>
        </authorList>
    </citation>
    <scope>NUCLEOTIDE SEQUENCE</scope>
    <source>
        <strain evidence="2">MF-1</strain>
    </source>
</reference>
<gene>
    <name evidence="2" type="ORF">O181_069968</name>
</gene>
<protein>
    <submittedName>
        <fullName evidence="2">Uncharacterized protein</fullName>
    </submittedName>
</protein>
<feature type="compositionally biased region" description="Polar residues" evidence="1">
    <location>
        <begin position="1"/>
        <end position="25"/>
    </location>
</feature>
<comment type="caution">
    <text evidence="2">The sequence shown here is derived from an EMBL/GenBank/DDBJ whole genome shotgun (WGS) entry which is preliminary data.</text>
</comment>
<keyword evidence="3" id="KW-1185">Reference proteome</keyword>
<name>A0A9Q3EY67_9BASI</name>
<feature type="compositionally biased region" description="Low complexity" evidence="1">
    <location>
        <begin position="29"/>
        <end position="42"/>
    </location>
</feature>
<accession>A0A9Q3EY67</accession>